<evidence type="ECO:0000313" key="6">
    <source>
        <dbReference type="Proteomes" id="UP001180020"/>
    </source>
</evidence>
<evidence type="ECO:0000259" key="4">
    <source>
        <dbReference type="PROSITE" id="PS50888"/>
    </source>
</evidence>
<dbReference type="GO" id="GO:0046983">
    <property type="term" value="F:protein dimerization activity"/>
    <property type="evidence" value="ECO:0007669"/>
    <property type="project" value="InterPro"/>
</dbReference>
<keyword evidence="1" id="KW-0805">Transcription regulation</keyword>
<dbReference type="Pfam" id="PF14215">
    <property type="entry name" value="bHLH-MYC_N"/>
    <property type="match status" value="1"/>
</dbReference>
<feature type="domain" description="BHLH" evidence="4">
    <location>
        <begin position="513"/>
        <end position="562"/>
    </location>
</feature>
<evidence type="ECO:0000256" key="3">
    <source>
        <dbReference type="SAM" id="MobiDB-lite"/>
    </source>
</evidence>
<dbReference type="EMBL" id="JAUJYO010000014">
    <property type="protein sequence ID" value="KAK1299530.1"/>
    <property type="molecule type" value="Genomic_DNA"/>
</dbReference>
<feature type="compositionally biased region" description="Basic residues" evidence="3">
    <location>
        <begin position="509"/>
        <end position="522"/>
    </location>
</feature>
<keyword evidence="2" id="KW-0804">Transcription</keyword>
<evidence type="ECO:0000313" key="5">
    <source>
        <dbReference type="EMBL" id="KAK1299530.1"/>
    </source>
</evidence>
<accession>A0AAV9DEB4</accession>
<name>A0AAV9DEB4_ACOCL</name>
<dbReference type="GO" id="GO:0003700">
    <property type="term" value="F:DNA-binding transcription factor activity"/>
    <property type="evidence" value="ECO:0007669"/>
    <property type="project" value="InterPro"/>
</dbReference>
<proteinExistence type="predicted"/>
<gene>
    <name evidence="5" type="ORF">QJS10_CPB14g00697</name>
</gene>
<organism evidence="5 6">
    <name type="scientific">Acorus calamus</name>
    <name type="common">Sweet flag</name>
    <dbReference type="NCBI Taxonomy" id="4465"/>
    <lineage>
        <taxon>Eukaryota</taxon>
        <taxon>Viridiplantae</taxon>
        <taxon>Streptophyta</taxon>
        <taxon>Embryophyta</taxon>
        <taxon>Tracheophyta</taxon>
        <taxon>Spermatophyta</taxon>
        <taxon>Magnoliopsida</taxon>
        <taxon>Liliopsida</taxon>
        <taxon>Acoraceae</taxon>
        <taxon>Acorus</taxon>
    </lineage>
</organism>
<reference evidence="5" key="2">
    <citation type="submission" date="2023-06" db="EMBL/GenBank/DDBJ databases">
        <authorList>
            <person name="Ma L."/>
            <person name="Liu K.-W."/>
            <person name="Li Z."/>
            <person name="Hsiao Y.-Y."/>
            <person name="Qi Y."/>
            <person name="Fu T."/>
            <person name="Tang G."/>
            <person name="Zhang D."/>
            <person name="Sun W.-H."/>
            <person name="Liu D.-K."/>
            <person name="Li Y."/>
            <person name="Chen G.-Z."/>
            <person name="Liu X.-D."/>
            <person name="Liao X.-Y."/>
            <person name="Jiang Y.-T."/>
            <person name="Yu X."/>
            <person name="Hao Y."/>
            <person name="Huang J."/>
            <person name="Zhao X.-W."/>
            <person name="Ke S."/>
            <person name="Chen Y.-Y."/>
            <person name="Wu W.-L."/>
            <person name="Hsu J.-L."/>
            <person name="Lin Y.-F."/>
            <person name="Huang M.-D."/>
            <person name="Li C.-Y."/>
            <person name="Huang L."/>
            <person name="Wang Z.-W."/>
            <person name="Zhao X."/>
            <person name="Zhong W.-Y."/>
            <person name="Peng D.-H."/>
            <person name="Ahmad S."/>
            <person name="Lan S."/>
            <person name="Zhang J.-S."/>
            <person name="Tsai W.-C."/>
            <person name="Van De Peer Y."/>
            <person name="Liu Z.-J."/>
        </authorList>
    </citation>
    <scope>NUCLEOTIDE SEQUENCE</scope>
    <source>
        <strain evidence="5">CP</strain>
        <tissue evidence="5">Leaves</tissue>
    </source>
</reference>
<dbReference type="AlphaFoldDB" id="A0AAV9DEB4"/>
<dbReference type="PANTHER" id="PTHR46196:SF3">
    <property type="entry name" value="TRANSCRIPTION FACTOR LHW-LIKE ISOFORM X1"/>
    <property type="match status" value="1"/>
</dbReference>
<protein>
    <recommendedName>
        <fullName evidence="4">BHLH domain-containing protein</fullName>
    </recommendedName>
</protein>
<evidence type="ECO:0000256" key="2">
    <source>
        <dbReference type="ARBA" id="ARBA00023163"/>
    </source>
</evidence>
<dbReference type="Pfam" id="PF23176">
    <property type="entry name" value="bHLH_LHW"/>
    <property type="match status" value="1"/>
</dbReference>
<comment type="caution">
    <text evidence="5">The sequence shown here is derived from an EMBL/GenBank/DDBJ whole genome shotgun (WGS) entry which is preliminary data.</text>
</comment>
<dbReference type="PANTHER" id="PTHR46196">
    <property type="entry name" value="TRANSCRIPTION FACTOR BHLH155-LIKE ISOFORM X1-RELATED"/>
    <property type="match status" value="1"/>
</dbReference>
<dbReference type="PROSITE" id="PS50888">
    <property type="entry name" value="BHLH"/>
    <property type="match status" value="1"/>
</dbReference>
<keyword evidence="6" id="KW-1185">Reference proteome</keyword>
<reference evidence="5" key="1">
    <citation type="journal article" date="2023" name="Nat. Commun.">
        <title>Diploid and tetraploid genomes of Acorus and the evolution of monocots.</title>
        <authorList>
            <person name="Ma L."/>
            <person name="Liu K.W."/>
            <person name="Li Z."/>
            <person name="Hsiao Y.Y."/>
            <person name="Qi Y."/>
            <person name="Fu T."/>
            <person name="Tang G.D."/>
            <person name="Zhang D."/>
            <person name="Sun W.H."/>
            <person name="Liu D.K."/>
            <person name="Li Y."/>
            <person name="Chen G.Z."/>
            <person name="Liu X.D."/>
            <person name="Liao X.Y."/>
            <person name="Jiang Y.T."/>
            <person name="Yu X."/>
            <person name="Hao Y."/>
            <person name="Huang J."/>
            <person name="Zhao X.W."/>
            <person name="Ke S."/>
            <person name="Chen Y.Y."/>
            <person name="Wu W.L."/>
            <person name="Hsu J.L."/>
            <person name="Lin Y.F."/>
            <person name="Huang M.D."/>
            <person name="Li C.Y."/>
            <person name="Huang L."/>
            <person name="Wang Z.W."/>
            <person name="Zhao X."/>
            <person name="Zhong W.Y."/>
            <person name="Peng D.H."/>
            <person name="Ahmad S."/>
            <person name="Lan S."/>
            <person name="Zhang J.S."/>
            <person name="Tsai W.C."/>
            <person name="Van de Peer Y."/>
            <person name="Liu Z.J."/>
        </authorList>
    </citation>
    <scope>NUCLEOTIDE SEQUENCE</scope>
    <source>
        <strain evidence="5">CP</strain>
    </source>
</reference>
<dbReference type="InterPro" id="IPR025610">
    <property type="entry name" value="MYC/MYB_N"/>
</dbReference>
<dbReference type="Proteomes" id="UP001180020">
    <property type="component" value="Unassembled WGS sequence"/>
</dbReference>
<sequence length="698" mass="78023">MGTETAVRHLLRSICDNSRWIYAVFWKLKRRNHLILTWEDGYCDYSKLKDPVLGSACVGDKSKMISFGSERYANNISAICPIELAMTNMSCSHYSLGQGSVGKVASTGKHCWASADECDSKFLTEYSDEWELQFAAGIKTVLLVPVVPHGVLQLGSLDMIMEDITMVACIKEAFHSLQSVAPLSKKFPMAPVPDGNPLNPSKLQPSMQHDLLASEAVQVHGENLPTAAPNRQPLYTDQDDRLTLENEFQHEIIMESMYENFPIDSRELFLEQIPFVYPDQGGELPSFTCLEDELDFTSPGYTTDQTLLAALTVLNSDKESPEDGGLFMHQQVREEADHGIREGIFDFPIDSELHELLGAEFFKGTESDIFDTSLLAYNESEYAGATCEQITAEFVEPYFGESLGWFSEANHLDADAAITNFCGVESPTNSLGSFEASCLTKIESRDGLSGDDLGPWSEVKPNIIPGGHFTGSQTESPSKCVSDLFNEEQKTKDPMYGQFRMGTGSYNMSRRKGRAGGVRKPRPRDRQLIQDRVKELRVLVPNGAKCSIDTLLDRTIKHLTFLRSVSNQAKKLKEYANLKINKVSNDDENPTTPQNHQNGMSWTYEIGSQPSTCPIVVENLYQPGHMLVEMLCKEPGLFLDIAQVIKHSGLIILKGVMENRSDNTWAHFIVEASRGFNRMDILWPLMRLFQWSGSGNLH</sequence>
<evidence type="ECO:0000256" key="1">
    <source>
        <dbReference type="ARBA" id="ARBA00023015"/>
    </source>
</evidence>
<feature type="region of interest" description="Disordered" evidence="3">
    <location>
        <begin position="495"/>
        <end position="522"/>
    </location>
</feature>
<dbReference type="InterPro" id="IPR043561">
    <property type="entry name" value="LHW-like"/>
</dbReference>
<dbReference type="InterPro" id="IPR011598">
    <property type="entry name" value="bHLH_dom"/>
</dbReference>